<evidence type="ECO:0000259" key="1">
    <source>
        <dbReference type="Pfam" id="PF13304"/>
    </source>
</evidence>
<name>A0A840CVM6_9BACT</name>
<reference evidence="2 3" key="1">
    <citation type="submission" date="2020-08" db="EMBL/GenBank/DDBJ databases">
        <title>Genomic Encyclopedia of Type Strains, Phase IV (KMG-IV): sequencing the most valuable type-strain genomes for metagenomic binning, comparative biology and taxonomic classification.</title>
        <authorList>
            <person name="Goeker M."/>
        </authorList>
    </citation>
    <scope>NUCLEOTIDE SEQUENCE [LARGE SCALE GENOMIC DNA]</scope>
    <source>
        <strain evidence="2 3">DSM 104969</strain>
    </source>
</reference>
<dbReference type="Pfam" id="PF13304">
    <property type="entry name" value="AAA_21"/>
    <property type="match status" value="1"/>
</dbReference>
<dbReference type="CDD" id="cd00267">
    <property type="entry name" value="ABC_ATPase"/>
    <property type="match status" value="1"/>
</dbReference>
<gene>
    <name evidence="2" type="ORF">GGR21_002438</name>
</gene>
<sequence length="619" mass="71801">MDIKINQPYIIIKEVELYNLPNFIVITGENGTGKTQFLTHLYESVNPMMGMPHTMIDSVGNATTIYNAEIISENKTATNIIYRMIDTPYVDLGNHYDKNSLITKGQDIAYKLLFYINHINLFSDQNINLGMLNKRYLEVIGVRKSNQDYVDKKVTFPAFSQSDIDIIKKIIDLHPSPDLYLVPYYYIAYQPIPSSTLFSANLKFLYIQYWARKKANLELNEAPWITFNKIAQIAQFRYHLETPDIESEGFNFEIKLIDRDSNTTLNADFLSSGEKVIFSLILAIYSSNTGAQFPDVILFDEPDAYLHPTMSKQMLDVIQNVLVKENNIKVIMTTHSPTTVALTPELNLYRMHRELGYIIKSSKKEAIKTLTNGLNSISVYYENIKQIFVEAPIDKFYLENIYTIIQNQFENYLTNDIILQFITAGSSAEEDGCDKVKNIVNTLTKAKNTTTFGVIDWDLKNNGNERILVLGNKNRYAVDNYIFDPIAFVMFILSENNEKEKVGFNEEDTIINFYNKSQHDIQTIVNNVISKLEDNYPNKNENLEIVKYEVINGMEFYLPKWFTIIRGHDLEKLYIQTFSFLNKHKNLSIQMFDKSYRLYPSFIHKDILETLQELQRLDN</sequence>
<dbReference type="Proteomes" id="UP000555103">
    <property type="component" value="Unassembled WGS sequence"/>
</dbReference>
<proteinExistence type="predicted"/>
<keyword evidence="3" id="KW-1185">Reference proteome</keyword>
<accession>A0A840CVM6</accession>
<dbReference type="EMBL" id="JACIEP010000008">
    <property type="protein sequence ID" value="MBB4036532.1"/>
    <property type="molecule type" value="Genomic_DNA"/>
</dbReference>
<feature type="domain" description="ATPase AAA-type core" evidence="1">
    <location>
        <begin position="253"/>
        <end position="340"/>
    </location>
</feature>
<comment type="caution">
    <text evidence="2">The sequence shown here is derived from an EMBL/GenBank/DDBJ whole genome shotgun (WGS) entry which is preliminary data.</text>
</comment>
<dbReference type="SUPFAM" id="SSF52540">
    <property type="entry name" value="P-loop containing nucleoside triphosphate hydrolases"/>
    <property type="match status" value="1"/>
</dbReference>
<evidence type="ECO:0000313" key="3">
    <source>
        <dbReference type="Proteomes" id="UP000555103"/>
    </source>
</evidence>
<dbReference type="InterPro" id="IPR003959">
    <property type="entry name" value="ATPase_AAA_core"/>
</dbReference>
<dbReference type="AlphaFoldDB" id="A0A840CVM6"/>
<dbReference type="PANTHER" id="PTHR43581">
    <property type="entry name" value="ATP/GTP PHOSPHATASE"/>
    <property type="match status" value="1"/>
</dbReference>
<dbReference type="InterPro" id="IPR027417">
    <property type="entry name" value="P-loop_NTPase"/>
</dbReference>
<organism evidence="2 3">
    <name type="scientific">Dysgonomonas hofstadii</name>
    <dbReference type="NCBI Taxonomy" id="637886"/>
    <lineage>
        <taxon>Bacteria</taxon>
        <taxon>Pseudomonadati</taxon>
        <taxon>Bacteroidota</taxon>
        <taxon>Bacteroidia</taxon>
        <taxon>Bacteroidales</taxon>
        <taxon>Dysgonomonadaceae</taxon>
        <taxon>Dysgonomonas</taxon>
    </lineage>
</organism>
<evidence type="ECO:0000313" key="2">
    <source>
        <dbReference type="EMBL" id="MBB4036532.1"/>
    </source>
</evidence>
<protein>
    <submittedName>
        <fullName evidence="2">ABC-type uncharacterized transport system ATPase component</fullName>
    </submittedName>
</protein>
<dbReference type="RefSeq" id="WP_183307433.1">
    <property type="nucleotide sequence ID" value="NZ_JACIEP010000008.1"/>
</dbReference>
<dbReference type="Gene3D" id="3.40.50.300">
    <property type="entry name" value="P-loop containing nucleotide triphosphate hydrolases"/>
    <property type="match status" value="1"/>
</dbReference>
<dbReference type="PANTHER" id="PTHR43581:SF4">
    <property type="entry name" value="ATP_GTP PHOSPHATASE"/>
    <property type="match status" value="1"/>
</dbReference>
<dbReference type="InterPro" id="IPR051396">
    <property type="entry name" value="Bact_Antivir_Def_Nuclease"/>
</dbReference>